<protein>
    <submittedName>
        <fullName evidence="1">Uncharacterized protein</fullName>
    </submittedName>
</protein>
<dbReference type="EMBL" id="BGZK01001013">
    <property type="protein sequence ID" value="GBP68505.1"/>
    <property type="molecule type" value="Genomic_DNA"/>
</dbReference>
<accession>A0A4C1Y284</accession>
<comment type="caution">
    <text evidence="1">The sequence shown here is derived from an EMBL/GenBank/DDBJ whole genome shotgun (WGS) entry which is preliminary data.</text>
</comment>
<evidence type="ECO:0000313" key="2">
    <source>
        <dbReference type="Proteomes" id="UP000299102"/>
    </source>
</evidence>
<proteinExistence type="predicted"/>
<dbReference type="AlphaFoldDB" id="A0A4C1Y284"/>
<dbReference type="Proteomes" id="UP000299102">
    <property type="component" value="Unassembled WGS sequence"/>
</dbReference>
<reference evidence="1 2" key="1">
    <citation type="journal article" date="2019" name="Commun. Biol.">
        <title>The bagworm genome reveals a unique fibroin gene that provides high tensile strength.</title>
        <authorList>
            <person name="Kono N."/>
            <person name="Nakamura H."/>
            <person name="Ohtoshi R."/>
            <person name="Tomita M."/>
            <person name="Numata K."/>
            <person name="Arakawa K."/>
        </authorList>
    </citation>
    <scope>NUCLEOTIDE SEQUENCE [LARGE SCALE GENOMIC DNA]</scope>
</reference>
<sequence>MIPGCDIPSAHVECGFISPREQRKVRDVIVSRTGKAFLYRRKEAKRILLKHHVRGGAARGTRRAHRVARATAAPAHGAASAGGRPHTTATYLDDWTFLLHIFPFEKKTKVSALLRIRHNKSCQLKKIRLLVDGRVRLSSVTKSRYNYGKSGYLEQGKVENRVNK</sequence>
<organism evidence="1 2">
    <name type="scientific">Eumeta variegata</name>
    <name type="common">Bagworm moth</name>
    <name type="synonym">Eumeta japonica</name>
    <dbReference type="NCBI Taxonomy" id="151549"/>
    <lineage>
        <taxon>Eukaryota</taxon>
        <taxon>Metazoa</taxon>
        <taxon>Ecdysozoa</taxon>
        <taxon>Arthropoda</taxon>
        <taxon>Hexapoda</taxon>
        <taxon>Insecta</taxon>
        <taxon>Pterygota</taxon>
        <taxon>Neoptera</taxon>
        <taxon>Endopterygota</taxon>
        <taxon>Lepidoptera</taxon>
        <taxon>Glossata</taxon>
        <taxon>Ditrysia</taxon>
        <taxon>Tineoidea</taxon>
        <taxon>Psychidae</taxon>
        <taxon>Oiketicinae</taxon>
        <taxon>Eumeta</taxon>
    </lineage>
</organism>
<name>A0A4C1Y284_EUMVA</name>
<gene>
    <name evidence="1" type="ORF">EVAR_42456_1</name>
</gene>
<evidence type="ECO:0000313" key="1">
    <source>
        <dbReference type="EMBL" id="GBP68505.1"/>
    </source>
</evidence>
<keyword evidence="2" id="KW-1185">Reference proteome</keyword>